<reference evidence="2 3" key="1">
    <citation type="submission" date="2020-08" db="EMBL/GenBank/DDBJ databases">
        <title>Sequencing the genomes of 1000 actinobacteria strains.</title>
        <authorList>
            <person name="Klenk H.-P."/>
        </authorList>
    </citation>
    <scope>NUCLEOTIDE SEQUENCE [LARGE SCALE GENOMIC DNA]</scope>
    <source>
        <strain evidence="2 3">DSM 102030</strain>
    </source>
</reference>
<feature type="region of interest" description="Disordered" evidence="1">
    <location>
        <begin position="1"/>
        <end position="20"/>
    </location>
</feature>
<dbReference type="Proteomes" id="UP000523007">
    <property type="component" value="Unassembled WGS sequence"/>
</dbReference>
<feature type="compositionally biased region" description="Basic and acidic residues" evidence="1">
    <location>
        <begin position="1"/>
        <end position="18"/>
    </location>
</feature>
<evidence type="ECO:0000256" key="1">
    <source>
        <dbReference type="SAM" id="MobiDB-lite"/>
    </source>
</evidence>
<gene>
    <name evidence="2" type="ORF">F4561_004464</name>
</gene>
<name>A0A7W7W5A5_9ACTN</name>
<keyword evidence="3" id="KW-1185">Reference proteome</keyword>
<feature type="compositionally biased region" description="Pro residues" evidence="1">
    <location>
        <begin position="274"/>
        <end position="284"/>
    </location>
</feature>
<organism evidence="2 3">
    <name type="scientific">Lipingzhangella halophila</name>
    <dbReference type="NCBI Taxonomy" id="1783352"/>
    <lineage>
        <taxon>Bacteria</taxon>
        <taxon>Bacillati</taxon>
        <taxon>Actinomycetota</taxon>
        <taxon>Actinomycetes</taxon>
        <taxon>Streptosporangiales</taxon>
        <taxon>Nocardiopsidaceae</taxon>
        <taxon>Lipingzhangella</taxon>
    </lineage>
</organism>
<evidence type="ECO:0000313" key="3">
    <source>
        <dbReference type="Proteomes" id="UP000523007"/>
    </source>
</evidence>
<protein>
    <submittedName>
        <fullName evidence="2">Uncharacterized protein</fullName>
    </submittedName>
</protein>
<comment type="caution">
    <text evidence="2">The sequence shown here is derived from an EMBL/GenBank/DDBJ whole genome shotgun (WGS) entry which is preliminary data.</text>
</comment>
<feature type="compositionally biased region" description="Pro residues" evidence="1">
    <location>
        <begin position="297"/>
        <end position="309"/>
    </location>
</feature>
<proteinExistence type="predicted"/>
<evidence type="ECO:0000313" key="2">
    <source>
        <dbReference type="EMBL" id="MBB4933644.1"/>
    </source>
</evidence>
<feature type="region of interest" description="Disordered" evidence="1">
    <location>
        <begin position="218"/>
        <end position="333"/>
    </location>
</feature>
<dbReference type="AlphaFoldDB" id="A0A7W7W5A5"/>
<sequence>MLRERLAGRRDAGPRTADRGCSVRSARLVGDGLLNPTRARDPALRRAGSRAGWGAVGCRLSARRVSAAQIGDGGAWRGVQRRRRRRRMARVGGSRIWCPMVARDGGSEGAGWPGWAHAGAAEGWYGLQREQRRPRVGRTPVIGAGARRWRGRRGARLVVGPVGCLWCGSRCWGAPRVSVGTFSAPNMSARSVSVRREPSRARYVWIVSGLGADLEDSVPLRRRKGTESSRSAQKPVPSRAPGETRQRPPTHPAPSLLSSGAPPPGTRTECWGPAHPPSSPPTSRAPPSGTRRDHPGPGHPPPSPPPSDDQPPARITSRPISWSPRWSAIRCAP</sequence>
<accession>A0A7W7W5A5</accession>
<dbReference type="EMBL" id="JACHJT010000001">
    <property type="protein sequence ID" value="MBB4933644.1"/>
    <property type="molecule type" value="Genomic_DNA"/>
</dbReference>